<dbReference type="Proteomes" id="UP000287969">
    <property type="component" value="Chromosome"/>
</dbReference>
<gene>
    <name evidence="2" type="ORF">EQM13_16120</name>
</gene>
<protein>
    <recommendedName>
        <fullName evidence="4">Rad50/SbcC-type AAA domain-containing protein</fullName>
    </recommendedName>
</protein>
<sequence length="610" mass="70089">MSFYISKVTATGTGKTPAIVTFNRGLNIICGVSDSGKTCVLKSIQFAMGVIRKPFEKEQTGYDRVSLDITTPNGSLKLSRSIGRNIVNVVSDIASIDSGDYDIEYKGSGNKRPVLNELWLKLIGINKLPMIISTQDFTRQRLKWNTIMRLFWLKEQDIENPKSVLLPSSPTQEPYFFAVLLFLLAGNDYPDAEEQDKDEISKAKRDAVRQFVNGRITQMSKKREELQKVLFSFDNFDIELEMQKLIDNLTETEEAIVAATAESKDLLSTLLDFKEKESETKVTYSHFQSLKTQYTADIKRLTFIVDGEKHIHSLDKNKKCPFCDGNFQPKEKESYIEASRAELNRIIKQLQGLSESENDVVSILNDTEQKIKNIEERRTEIEDWINSELTPLADKLKEGIQQYRTYIQIQQESDVLHNVSQEWITELQKQENNQDSNKPKFKPKEHFPVNFNSRIDEIAYSILTDCKYENLNTAHFNMGTFDLEVNGYAKEDSHGKGYWAFINTVLGLTFRKYLQEDALYKLGLFVVDTPLLGLDQGVEDNAPTSMRTALFQYFIDNQSEGQMIVVENTKDLPDLEYEISGAKVIEFTQNKYESKYKESRYGFLHDVYSD</sequence>
<evidence type="ECO:0008006" key="4">
    <source>
        <dbReference type="Google" id="ProtNLM"/>
    </source>
</evidence>
<feature type="coiled-coil region" evidence="1">
    <location>
        <begin position="336"/>
        <end position="384"/>
    </location>
</feature>
<evidence type="ECO:0000313" key="3">
    <source>
        <dbReference type="Proteomes" id="UP000287969"/>
    </source>
</evidence>
<name>A0A410QGD0_9FIRM</name>
<evidence type="ECO:0000313" key="2">
    <source>
        <dbReference type="EMBL" id="QAT62979.1"/>
    </source>
</evidence>
<dbReference type="KEGG" id="spoa:EQM13_16120"/>
<accession>A0A410QGD0</accession>
<dbReference type="Gene3D" id="3.40.50.300">
    <property type="entry name" value="P-loop containing nucleotide triphosphate hydrolases"/>
    <property type="match status" value="1"/>
</dbReference>
<reference evidence="3" key="1">
    <citation type="submission" date="2019-01" db="EMBL/GenBank/DDBJ databases">
        <title>Draft genomes of a novel of Sporanaerobacter strains.</title>
        <authorList>
            <person name="Ma S."/>
        </authorList>
    </citation>
    <scope>NUCLEOTIDE SEQUENCE [LARGE SCALE GENOMIC DNA]</scope>
    <source>
        <strain evidence="3">NJN-17</strain>
    </source>
</reference>
<organism evidence="2 3">
    <name type="scientific">Acidilutibacter cellobiosedens</name>
    <dbReference type="NCBI Taxonomy" id="2507161"/>
    <lineage>
        <taxon>Bacteria</taxon>
        <taxon>Bacillati</taxon>
        <taxon>Bacillota</taxon>
        <taxon>Tissierellia</taxon>
        <taxon>Tissierellales</taxon>
        <taxon>Acidilutibacteraceae</taxon>
        <taxon>Acidilutibacter</taxon>
    </lineage>
</organism>
<dbReference type="OrthoDB" id="103556at2"/>
<dbReference type="AlphaFoldDB" id="A0A410QGD0"/>
<dbReference type="EMBL" id="CP035282">
    <property type="protein sequence ID" value="QAT62979.1"/>
    <property type="molecule type" value="Genomic_DNA"/>
</dbReference>
<dbReference type="RefSeq" id="WP_128753213.1">
    <property type="nucleotide sequence ID" value="NZ_CP035282.1"/>
</dbReference>
<evidence type="ECO:0000256" key="1">
    <source>
        <dbReference type="SAM" id="Coils"/>
    </source>
</evidence>
<dbReference type="InterPro" id="IPR027417">
    <property type="entry name" value="P-loop_NTPase"/>
</dbReference>
<keyword evidence="3" id="KW-1185">Reference proteome</keyword>
<keyword evidence="1" id="KW-0175">Coiled coil</keyword>
<proteinExistence type="predicted"/>